<feature type="domain" description="Cep192-like" evidence="3">
    <location>
        <begin position="683"/>
        <end position="846"/>
    </location>
</feature>
<dbReference type="GO" id="GO:0090222">
    <property type="term" value="P:centrosome-templated microtubule nucleation"/>
    <property type="evidence" value="ECO:0007669"/>
    <property type="project" value="InterPro"/>
</dbReference>
<dbReference type="GO" id="GO:0090307">
    <property type="term" value="P:mitotic spindle assembly"/>
    <property type="evidence" value="ECO:0007669"/>
    <property type="project" value="TreeGrafter"/>
</dbReference>
<evidence type="ECO:0000256" key="1">
    <source>
        <dbReference type="SAM" id="MobiDB-lite"/>
    </source>
</evidence>
<organism evidence="4 5">
    <name type="scientific">Trichinella pseudospiralis</name>
    <name type="common">Parasitic roundworm</name>
    <dbReference type="NCBI Taxonomy" id="6337"/>
    <lineage>
        <taxon>Eukaryota</taxon>
        <taxon>Metazoa</taxon>
        <taxon>Ecdysozoa</taxon>
        <taxon>Nematoda</taxon>
        <taxon>Enoplea</taxon>
        <taxon>Dorylaimia</taxon>
        <taxon>Trichinellida</taxon>
        <taxon>Trichinellidae</taxon>
        <taxon>Trichinella</taxon>
    </lineage>
</organism>
<evidence type="ECO:0000259" key="3">
    <source>
        <dbReference type="Pfam" id="PF22074"/>
    </source>
</evidence>
<evidence type="ECO:0000313" key="5">
    <source>
        <dbReference type="Proteomes" id="UP000054995"/>
    </source>
</evidence>
<sequence>MLKLFKMSGGVRPDDFDCFTVDVDEAYPRDTLFFDDQTPLCFPEPIAKSTVIKPRNNGKLSDCETDESSLPMNSSETFKGFTNNSIDMENLEKFLNYNEPKLMKATVQPKSTIKNDIIPEENLNYSIPEVCIDQAELDDLMAEFNSIEEADNSASKDDLLTVRGFIIRLTLDLTIQAGSNYDGLATAPVFRSSSPICPLESEKMPSCLAVSNTVLRRNTMKEAINCSSGLTMTNIQWNAKLPNFINGDARSSSSSGFSNAEFQCNNDNISDDAMFIADNEEKLKLFREDELQFSKNGMPVKNVLTSSWSASLNGGEMTKVFGGKSAPVGQINSDDDVEGEIPTFGLSARSNNDKTIQSEQESACSGVAFAGPSDCASASHSLKFEQSKLTDKHNSDQRQLPVYQSKSNCLEQDEVGDVGKKVSSVDLSGGDCCTRKPEGVGLLKHADNKWWKEESASDSPTAALRRILFDCTSNYSASALADIIMSTDLSIALRRQQRQTETASLNNLPETVASQDESRCEQISTGCAAASSIATAPQLVDEFKVPAVPSNTINRTRVPAQVTAALPQHADGHLEANKRHLSFGCVPLNSSVSNSVLVRYTSQFGQIRARVSIKHQDQCFHLENASSKAVMQFSASESHRLIVSFRPKSVGYHTGKILFRLEETKEEFVIRLYGYGGTASVMIADQKCLPPEKLVEVKLVSQSNGNFYGKLTLKNAGSLPAFVKTVPYADPFAHAMLHDEKFTVEPKAFVINCDSEMDVHFNIKKNDVPHNGIVAYVSMFWNEEILRRNLRGWEKYKKKRFTKETITFTEVFEGEDRVVVDELIPASSTEAEIFANNLRKIVIKLTAEMWSETDSCLSFAALEVEQSTSSRYNLSPNSCYSKQSTSTGCSLSTSASSFHRKLGKLSIAEKTMFRATPMDVRFKDTELHTTTRICVDFKSEESTSVNLSLDNEVFTLSCKKLDLLAGKRQRIWIYFSPKEHKFYSGTLIAVASFNQTLHIPVGGFVNTRQNLTISKDSSSKSSTTLSEMTTVPPVCHS</sequence>
<dbReference type="GO" id="GO:0019901">
    <property type="term" value="F:protein kinase binding"/>
    <property type="evidence" value="ECO:0007669"/>
    <property type="project" value="TreeGrafter"/>
</dbReference>
<feature type="domain" description="Cep192/Spd-2-like" evidence="2">
    <location>
        <begin position="574"/>
        <end position="677"/>
    </location>
</feature>
<dbReference type="Gene3D" id="2.60.40.10">
    <property type="entry name" value="Immunoglobulins"/>
    <property type="match status" value="1"/>
</dbReference>
<dbReference type="PANTHER" id="PTHR16029:SF11">
    <property type="entry name" value="CENTROSOMAL PROTEIN OF 192 KDA"/>
    <property type="match status" value="1"/>
</dbReference>
<protein>
    <submittedName>
        <fullName evidence="4">Centrosomal protein</fullName>
    </submittedName>
</protein>
<dbReference type="Proteomes" id="UP000054995">
    <property type="component" value="Unassembled WGS sequence"/>
</dbReference>
<dbReference type="InterPro" id="IPR054090">
    <property type="entry name" value="Cep192_Spd-2-like_dom"/>
</dbReference>
<name>A0A0V1FYL4_TRIPS</name>
<feature type="region of interest" description="Disordered" evidence="1">
    <location>
        <begin position="1015"/>
        <end position="1037"/>
    </location>
</feature>
<evidence type="ECO:0000259" key="2">
    <source>
        <dbReference type="Pfam" id="PF22073"/>
    </source>
</evidence>
<dbReference type="InterPro" id="IPR013783">
    <property type="entry name" value="Ig-like_fold"/>
</dbReference>
<gene>
    <name evidence="4" type="primary">CEP192</name>
    <name evidence="4" type="ORF">T4D_9330</name>
</gene>
<dbReference type="GO" id="GO:0000242">
    <property type="term" value="C:pericentriolar material"/>
    <property type="evidence" value="ECO:0007669"/>
    <property type="project" value="TreeGrafter"/>
</dbReference>
<keyword evidence="5" id="KW-1185">Reference proteome</keyword>
<dbReference type="GO" id="GO:0005814">
    <property type="term" value="C:centriole"/>
    <property type="evidence" value="ECO:0007669"/>
    <property type="project" value="TreeGrafter"/>
</dbReference>
<dbReference type="InterPro" id="IPR054091">
    <property type="entry name" value="Cep192-like_D5"/>
</dbReference>
<evidence type="ECO:0000313" key="4">
    <source>
        <dbReference type="EMBL" id="KRY90977.1"/>
    </source>
</evidence>
<dbReference type="EMBL" id="JYDT01000017">
    <property type="protein sequence ID" value="KRY90977.1"/>
    <property type="molecule type" value="Genomic_DNA"/>
</dbReference>
<dbReference type="GO" id="GO:0051298">
    <property type="term" value="P:centrosome duplication"/>
    <property type="evidence" value="ECO:0007669"/>
    <property type="project" value="InterPro"/>
</dbReference>
<dbReference type="GO" id="GO:0071539">
    <property type="term" value="P:protein localization to centrosome"/>
    <property type="evidence" value="ECO:0007669"/>
    <property type="project" value="InterPro"/>
</dbReference>
<dbReference type="InterPro" id="IPR039103">
    <property type="entry name" value="Spd-2/CEP192"/>
</dbReference>
<proteinExistence type="predicted"/>
<dbReference type="Pfam" id="PF22073">
    <property type="entry name" value="Cep192_D4"/>
    <property type="match status" value="1"/>
</dbReference>
<accession>A0A0V1FYL4</accession>
<comment type="caution">
    <text evidence="4">The sequence shown here is derived from an EMBL/GenBank/DDBJ whole genome shotgun (WGS) entry which is preliminary data.</text>
</comment>
<dbReference type="GO" id="GO:0005737">
    <property type="term" value="C:cytoplasm"/>
    <property type="evidence" value="ECO:0007669"/>
    <property type="project" value="TreeGrafter"/>
</dbReference>
<dbReference type="OrthoDB" id="5916574at2759"/>
<feature type="compositionally biased region" description="Low complexity" evidence="1">
    <location>
        <begin position="1015"/>
        <end position="1030"/>
    </location>
</feature>
<reference evidence="4 5" key="1">
    <citation type="submission" date="2015-01" db="EMBL/GenBank/DDBJ databases">
        <title>Evolution of Trichinella species and genotypes.</title>
        <authorList>
            <person name="Korhonen P.K."/>
            <person name="Edoardo P."/>
            <person name="Giuseppe L.R."/>
            <person name="Gasser R.B."/>
        </authorList>
    </citation>
    <scope>NUCLEOTIDE SEQUENCE [LARGE SCALE GENOMIC DNA]</scope>
    <source>
        <strain evidence="4">ISS470</strain>
    </source>
</reference>
<dbReference type="Pfam" id="PF22074">
    <property type="entry name" value="Cep192_D5"/>
    <property type="match status" value="1"/>
</dbReference>
<dbReference type="PANTHER" id="PTHR16029">
    <property type="entry name" value="CENTROSOMAL PROTEIN OF 192 KDA"/>
    <property type="match status" value="1"/>
</dbReference>
<dbReference type="AlphaFoldDB" id="A0A0V1FYL4"/>